<keyword evidence="3" id="KW-0645">Protease</keyword>
<keyword evidence="1" id="KW-0732">Signal</keyword>
<dbReference type="PANTHER" id="PTHR46825">
    <property type="entry name" value="D-ALANYL-D-ALANINE-CARBOXYPEPTIDASE/ENDOPEPTIDASE AMPH"/>
    <property type="match status" value="1"/>
</dbReference>
<dbReference type="Gene3D" id="3.40.710.10">
    <property type="entry name" value="DD-peptidase/beta-lactamase superfamily"/>
    <property type="match status" value="1"/>
</dbReference>
<dbReference type="Pfam" id="PF00144">
    <property type="entry name" value="Beta-lactamase"/>
    <property type="match status" value="1"/>
</dbReference>
<feature type="chain" id="PRO_5045642070" evidence="1">
    <location>
        <begin position="28"/>
        <end position="403"/>
    </location>
</feature>
<dbReference type="EC" id="3.4.16.4" evidence="3"/>
<evidence type="ECO:0000313" key="4">
    <source>
        <dbReference type="Proteomes" id="UP001519291"/>
    </source>
</evidence>
<dbReference type="GO" id="GO:0009002">
    <property type="term" value="F:serine-type D-Ala-D-Ala carboxypeptidase activity"/>
    <property type="evidence" value="ECO:0007669"/>
    <property type="project" value="UniProtKB-EC"/>
</dbReference>
<feature type="domain" description="Beta-lactamase-related" evidence="2">
    <location>
        <begin position="81"/>
        <end position="384"/>
    </location>
</feature>
<dbReference type="SUPFAM" id="SSF56601">
    <property type="entry name" value="beta-lactamase/transpeptidase-like"/>
    <property type="match status" value="1"/>
</dbReference>
<reference evidence="3 4" key="1">
    <citation type="submission" date="2021-03" db="EMBL/GenBank/DDBJ databases">
        <title>Sequencing the genomes of 1000 actinobacteria strains.</title>
        <authorList>
            <person name="Klenk H.-P."/>
        </authorList>
    </citation>
    <scope>NUCLEOTIDE SEQUENCE [LARGE SCALE GENOMIC DNA]</scope>
    <source>
        <strain evidence="3 4">DSM 41480</strain>
    </source>
</reference>
<keyword evidence="3" id="KW-0378">Hydrolase</keyword>
<dbReference type="InterPro" id="IPR001466">
    <property type="entry name" value="Beta-lactam-related"/>
</dbReference>
<evidence type="ECO:0000259" key="2">
    <source>
        <dbReference type="Pfam" id="PF00144"/>
    </source>
</evidence>
<dbReference type="InterPro" id="IPR012338">
    <property type="entry name" value="Beta-lactam/transpept-like"/>
</dbReference>
<feature type="signal peptide" evidence="1">
    <location>
        <begin position="1"/>
        <end position="27"/>
    </location>
</feature>
<keyword evidence="4" id="KW-1185">Reference proteome</keyword>
<organism evidence="3 4">
    <name type="scientific">Streptomyces syringium</name>
    <dbReference type="NCBI Taxonomy" id="76729"/>
    <lineage>
        <taxon>Bacteria</taxon>
        <taxon>Bacillati</taxon>
        <taxon>Actinomycetota</taxon>
        <taxon>Actinomycetes</taxon>
        <taxon>Kitasatosporales</taxon>
        <taxon>Streptomycetaceae</taxon>
        <taxon>Streptomyces</taxon>
    </lineage>
</organism>
<evidence type="ECO:0000256" key="1">
    <source>
        <dbReference type="SAM" id="SignalP"/>
    </source>
</evidence>
<protein>
    <submittedName>
        <fullName evidence="3">D-alanyl-D-alanine carboxypeptidase</fullName>
        <ecNumber evidence="3">3.4.16.4</ecNumber>
    </submittedName>
</protein>
<dbReference type="EMBL" id="JAGIOH010000001">
    <property type="protein sequence ID" value="MBP2404366.1"/>
    <property type="molecule type" value="Genomic_DNA"/>
</dbReference>
<accession>A0ABS4Y6F9</accession>
<evidence type="ECO:0000313" key="3">
    <source>
        <dbReference type="EMBL" id="MBP2404366.1"/>
    </source>
</evidence>
<dbReference type="PANTHER" id="PTHR46825:SF7">
    <property type="entry name" value="D-ALANYL-D-ALANINE CARBOXYPEPTIDASE"/>
    <property type="match status" value="1"/>
</dbReference>
<gene>
    <name evidence="3" type="ORF">JO379_003835</name>
</gene>
<name>A0ABS4Y6F9_9ACTN</name>
<dbReference type="GeneID" id="91570713"/>
<dbReference type="Proteomes" id="UP001519291">
    <property type="component" value="Unassembled WGS sequence"/>
</dbReference>
<proteinExistence type="predicted"/>
<dbReference type="InterPro" id="IPR050491">
    <property type="entry name" value="AmpC-like"/>
</dbReference>
<dbReference type="RefSeq" id="WP_209516053.1">
    <property type="nucleotide sequence ID" value="NZ_JAGIOH010000001.1"/>
</dbReference>
<comment type="caution">
    <text evidence="3">The sequence shown here is derived from an EMBL/GenBank/DDBJ whole genome shotgun (WGS) entry which is preliminary data.</text>
</comment>
<keyword evidence="3" id="KW-0121">Carboxypeptidase</keyword>
<sequence length="403" mass="43315">MRRKGIAVLATAVAAMSVTVTIPPALASSSSPAPSAPSAPSAAAVAERVPSNAEAMRRAIAGLPSADATAAQVRLGGADGRWLGTSGEADIRTRRAPKGDERFRAGSITKTFTAAVVLQLVHEGKVRLDGTVQHYLPGLLPAHYPEIRVSQLLNYTSGLPSADFPADFAWQYAHRFTTWDHKELVSRAVSRPMEFAPGTKQHYSNIGYNVLGLIVEKVTGRSYEREVRDRVIIPAGLKDTYSAGNDPRIQGRHTRGYQAVKAKDGSSRLVDVSEWNQSITWASGDLITTTADLERFSSALFRGRVVPKPELKLMFTVPDVPAYNPGGDPAEDRKATYTSGLTRVEVGRTVVYGKTGGRYGYLSGFGATPDRSRTLVYSVNATDAKSETPSPVVGRIIEAGFGR</sequence>